<feature type="repeat" description="ANK" evidence="9">
    <location>
        <begin position="353"/>
        <end position="385"/>
    </location>
</feature>
<evidence type="ECO:0000256" key="9">
    <source>
        <dbReference type="PROSITE-ProRule" id="PRU00023"/>
    </source>
</evidence>
<dbReference type="GO" id="GO:0007165">
    <property type="term" value="P:signal transduction"/>
    <property type="evidence" value="ECO:0007669"/>
    <property type="project" value="InterPro"/>
</dbReference>
<keyword evidence="3" id="KW-0963">Cytoplasm</keyword>
<dbReference type="InterPro" id="IPR040745">
    <property type="entry name" value="Ankyrin_UPA"/>
</dbReference>
<dbReference type="InterPro" id="IPR002110">
    <property type="entry name" value="Ankyrin_rpt"/>
</dbReference>
<evidence type="ECO:0000256" key="2">
    <source>
        <dbReference type="ARBA" id="ARBA00004370"/>
    </source>
</evidence>
<evidence type="ECO:0000256" key="10">
    <source>
        <dbReference type="SAM" id="MobiDB-lite"/>
    </source>
</evidence>
<dbReference type="PANTHER" id="PTHR24123">
    <property type="entry name" value="ANKYRIN REPEAT-CONTAINING"/>
    <property type="match status" value="1"/>
</dbReference>
<feature type="repeat" description="ANK" evidence="9">
    <location>
        <begin position="419"/>
        <end position="451"/>
    </location>
</feature>
<proteinExistence type="predicted"/>
<dbReference type="InterPro" id="IPR037971">
    <property type="entry name" value="Ank3_Death"/>
</dbReference>
<dbReference type="PRINTS" id="PR01415">
    <property type="entry name" value="ANKYRIN"/>
</dbReference>
<reference evidence="13" key="1">
    <citation type="submission" date="2023-09" db="UniProtKB">
        <authorList>
            <consortium name="Ensembl"/>
        </authorList>
    </citation>
    <scope>IDENTIFICATION</scope>
</reference>
<dbReference type="Pfam" id="PF12796">
    <property type="entry name" value="Ank_2"/>
    <property type="match status" value="7"/>
</dbReference>
<dbReference type="InterPro" id="IPR051165">
    <property type="entry name" value="Multifunctional_ANK_Repeat"/>
</dbReference>
<dbReference type="FunFam" id="2.60.220.30:FF:000001">
    <property type="entry name" value="Ankyrin-3 isoform 2"/>
    <property type="match status" value="1"/>
</dbReference>
<comment type="subcellular location">
    <subcellularLocation>
        <location evidence="1">Cytoplasm</location>
        <location evidence="1">Cytoskeleton</location>
    </subcellularLocation>
    <subcellularLocation>
        <location evidence="2">Membrane</location>
    </subcellularLocation>
</comment>
<dbReference type="CDD" id="cd08803">
    <property type="entry name" value="Death_ank3"/>
    <property type="match status" value="1"/>
</dbReference>
<sequence>MAAQENHLEVVKFLLDKGASQSLATEDGFTPLAVALQQGHDQVVSLLLENDTKGKVRLPALHIAARKDDTKAAALLLQNDNNADVESKSGFTPLHIAAHYGNINVATLLLNRAAAVDFTARNDITPLHVASKRGNANMVKLLLDRGAKIDAKTRDGLTPLHCGARSGHEQVVEMLLDRAAPILSKTKNGLSPLHMATQGDHLNCVQLLLQHNVPVDDVTNDYLTALHVAAHCGHYKVAKVLLDKKANPNAKALNGFTPLHIACKKNRIKVMELLLKHGASIQAVTESGLTPIHVAAFMGHVNIVSQLMHHGASPNTTNVRGETALHMAARSGQAEVVRYLVQDGAQVEAKAKDDQTPLHISARLGKADIVQQLLQQGASPNAATTSGYTPLHLSAREGHEDVAAFLLDHGASLSITTKKGFTPLHVAAKYGKLEVANLLLQKSASPDAAGKSGLTPLHVAAHYDNQKVALLLLDQGASPHAAAKNGYTPLHIAAKKNQMDIATTLLEYGADANAVTRQGIASVHLAAQEGHVDMVSLLLSRNANVNLSNKSGLTPLHLAAQEDRVNVAEVLVNQGAHVDAQTKMGYTPLHVGCHYGNIKIVNFLLQHSAKVNAKTKNGYTPLHQAAQQGHTHIINVLLQNNASPSELTANGNTALAIARRLGYISVVDTLKVVTEETVTTTNITEKHKMNVPETMNEVLDMSDDEVHKANAPEMLSDGEYISDIEEGEDAMTGDTDKYLGPQDLKELGDDSLPAEGYMGFSLGARSASPKISSDRSYTLNRSSYARDSMMIEELLVPSKEQHLTFTREFDSDSLRHYSWAADTLDNVNLVSSPVHSGFLVSFMVDARGGSMRGSRHHGMRIIIPPRKCTAPTRITCRLVKRHKLANPPPMVEGEGLASRLVEMGPAGAQFLGPVIVEIPHFGSMRGKERELIVLRSENGETWKEHQFDNKNEDLAELLNGMDEELDSPEELGKKRICRIITKDFPQYFAVVSRIKQESNQIGPEGGILRSTTVPLVQASFPEGALTKRIRVGLQAQPVPDETVKKSLGNKATFSPIVTVEPRRRKFHKPITMTIPVPPPSGEGVSNGYKGDTTPNLRLLCSITGGTSPAQWEDITGTTPLTFIKDCVSFTTNVSARFWLADCHQVLETVGLATQLYRELICVPYMAKFVVFAKMNDPVESSLRCFCMTDDKVDKTLEQQENFEEVARSKDIEVLEGKPIYVDCYGNLAPLTKGGQQLVFNFYAFKENRLPFSIKIRDTSQEPCGRLSFLKEPKTTKGLPQTAVCNLNITLPAHKKTEKADRRQSFASLALRPQSPCERTDIRMAIVADHLGLSWTELARELNFSVDEINQIRVENPNSLISQSFMLLKKWVTRDGKNATTDALTSVLTKINRIDIVTLLEGPIFDYGNISGTRSFADENNVFHDTVDGYPSLHVELETPTGLHYTPPTPFQQDDYFSDISSVESPFRTPSRLSDGVVPSQGNIKHSAYGPPVVAAEDTSLEDSKLEDSVPLTEMPEAVDIDESQLKDICLSWQNETSSGNLESPAQARRITGGLLDRLDDSPDQCRDSITSYLKGEPGKFEANGSHPEVTPEAKTKSYFPESQNDVGKQSAKESLRPKTHISCRAEEPASSLAAYQKSGEETSKLVIEEIKPCVPVNMKKMSRTSPADGKPRLNLHEEEGSSGSEPKVKSPGAALTRMTTCCYKDLRNSESDSSSEEERRVTTRVVRRRLIIKQGEGCKVKTRKEIRHVEKKSHS</sequence>
<dbReference type="Pfam" id="PF13637">
    <property type="entry name" value="Ank_4"/>
    <property type="match status" value="1"/>
</dbReference>
<feature type="repeat" description="ANK" evidence="9">
    <location>
        <begin position="485"/>
        <end position="517"/>
    </location>
</feature>
<dbReference type="GO" id="GO:0044325">
    <property type="term" value="F:transmembrane transporter binding"/>
    <property type="evidence" value="ECO:0007669"/>
    <property type="project" value="UniProtKB-ARBA"/>
</dbReference>
<feature type="repeat" description="ANK" evidence="9">
    <location>
        <begin position="89"/>
        <end position="121"/>
    </location>
</feature>
<dbReference type="GO" id="GO:0014704">
    <property type="term" value="C:intercalated disc"/>
    <property type="evidence" value="ECO:0007669"/>
    <property type="project" value="UniProtKB-ARBA"/>
</dbReference>
<dbReference type="InterPro" id="IPR036770">
    <property type="entry name" value="Ankyrin_rpt-contain_sf"/>
</dbReference>
<dbReference type="InterPro" id="IPR000906">
    <property type="entry name" value="ZU5_dom"/>
</dbReference>
<dbReference type="PROSITE" id="PS50088">
    <property type="entry name" value="ANK_REPEAT"/>
    <property type="match status" value="19"/>
</dbReference>
<feature type="repeat" description="ANK" evidence="9">
    <location>
        <begin position="122"/>
        <end position="154"/>
    </location>
</feature>
<evidence type="ECO:0008006" key="14">
    <source>
        <dbReference type="Google" id="ProtNLM"/>
    </source>
</evidence>
<dbReference type="PANTHER" id="PTHR24123:SF74">
    <property type="entry name" value="ANKYRIN 3"/>
    <property type="match status" value="1"/>
</dbReference>
<keyword evidence="4" id="KW-0597">Phosphoprotein</keyword>
<dbReference type="Pfam" id="PF17809">
    <property type="entry name" value="UPA_2"/>
    <property type="match status" value="1"/>
</dbReference>
<feature type="region of interest" description="Disordered" evidence="10">
    <location>
        <begin position="1466"/>
        <end position="1488"/>
    </location>
</feature>
<evidence type="ECO:0000259" key="11">
    <source>
        <dbReference type="PROSITE" id="PS50017"/>
    </source>
</evidence>
<organism evidence="13">
    <name type="scientific">Castor canadensis</name>
    <name type="common">American beaver</name>
    <dbReference type="NCBI Taxonomy" id="51338"/>
    <lineage>
        <taxon>Eukaryota</taxon>
        <taxon>Metazoa</taxon>
        <taxon>Chordata</taxon>
        <taxon>Craniata</taxon>
        <taxon>Vertebrata</taxon>
        <taxon>Euteleostomi</taxon>
        <taxon>Mammalia</taxon>
        <taxon>Eutheria</taxon>
        <taxon>Euarchontoglires</taxon>
        <taxon>Glires</taxon>
        <taxon>Rodentia</taxon>
        <taxon>Castorimorpha</taxon>
        <taxon>Castoridae</taxon>
        <taxon>Castor</taxon>
    </lineage>
</organism>
<name>A0A8C0X110_CASCN</name>
<dbReference type="PROSITE" id="PS51145">
    <property type="entry name" value="ZU5"/>
    <property type="match status" value="2"/>
</dbReference>
<feature type="domain" description="ZU5" evidence="12">
    <location>
        <begin position="995"/>
        <end position="1142"/>
    </location>
</feature>
<feature type="domain" description="ZU5" evidence="12">
    <location>
        <begin position="838"/>
        <end position="993"/>
    </location>
</feature>
<feature type="repeat" description="ANK" evidence="9">
    <location>
        <begin position="320"/>
        <end position="352"/>
    </location>
</feature>
<dbReference type="FunFam" id="1.25.40.20:FF:000001">
    <property type="entry name" value="Ankyrin-2 isoform 2"/>
    <property type="match status" value="1"/>
</dbReference>
<evidence type="ECO:0000313" key="13">
    <source>
        <dbReference type="Ensembl" id="ENSCCNP00000018241.1"/>
    </source>
</evidence>
<dbReference type="GO" id="GO:1904062">
    <property type="term" value="P:regulation of monoatomic cation transmembrane transport"/>
    <property type="evidence" value="ECO:0007669"/>
    <property type="project" value="UniProtKB-ARBA"/>
</dbReference>
<keyword evidence="8" id="KW-0206">Cytoskeleton</keyword>
<feature type="repeat" description="ANK" evidence="9">
    <location>
        <begin position="254"/>
        <end position="286"/>
    </location>
</feature>
<gene>
    <name evidence="13" type="primary">Ank3</name>
</gene>
<feature type="domain" description="Death" evidence="11">
    <location>
        <begin position="1319"/>
        <end position="1403"/>
    </location>
</feature>
<accession>A0A8C0X110</accession>
<feature type="repeat" description="ANK" evidence="9">
    <location>
        <begin position="551"/>
        <end position="583"/>
    </location>
</feature>
<feature type="repeat" description="ANK" evidence="9">
    <location>
        <begin position="287"/>
        <end position="319"/>
    </location>
</feature>
<feature type="compositionally biased region" description="Basic and acidic residues" evidence="10">
    <location>
        <begin position="1669"/>
        <end position="1679"/>
    </location>
</feature>
<dbReference type="Pfam" id="PF00791">
    <property type="entry name" value="ZU5"/>
    <property type="match status" value="1"/>
</dbReference>
<dbReference type="Pfam" id="PF00023">
    <property type="entry name" value="Ank"/>
    <property type="match status" value="2"/>
</dbReference>
<dbReference type="FunFam" id="2.60.220.30:FF:000002">
    <property type="entry name" value="Ankyrin-3 isoform 2"/>
    <property type="match status" value="1"/>
</dbReference>
<feature type="repeat" description="ANK" evidence="9">
    <location>
        <begin position="386"/>
        <end position="418"/>
    </location>
</feature>
<evidence type="ECO:0000259" key="12">
    <source>
        <dbReference type="PROSITE" id="PS51145"/>
    </source>
</evidence>
<dbReference type="FunFam" id="1.10.533.10:FF:000002">
    <property type="entry name" value="Ankyrin-3 isoform 2"/>
    <property type="match status" value="1"/>
</dbReference>
<dbReference type="Gene3D" id="1.10.533.10">
    <property type="entry name" value="Death Domain, Fas"/>
    <property type="match status" value="1"/>
</dbReference>
<dbReference type="InterPro" id="IPR011029">
    <property type="entry name" value="DEATH-like_dom_sf"/>
</dbReference>
<feature type="repeat" description="ANK" evidence="9">
    <location>
        <begin position="584"/>
        <end position="616"/>
    </location>
</feature>
<dbReference type="SMART" id="SM00218">
    <property type="entry name" value="ZU5"/>
    <property type="match status" value="1"/>
</dbReference>
<evidence type="ECO:0000256" key="8">
    <source>
        <dbReference type="ARBA" id="ARBA00023212"/>
    </source>
</evidence>
<feature type="repeat" description="ANK" evidence="9">
    <location>
        <begin position="1"/>
        <end position="26"/>
    </location>
</feature>
<feature type="repeat" description="ANK" evidence="9">
    <location>
        <begin position="617"/>
        <end position="649"/>
    </location>
</feature>
<feature type="region of interest" description="Disordered" evidence="10">
    <location>
        <begin position="1659"/>
        <end position="1694"/>
    </location>
</feature>
<feature type="repeat" description="ANK" evidence="9">
    <location>
        <begin position="188"/>
        <end position="220"/>
    </location>
</feature>
<dbReference type="SUPFAM" id="SSF48403">
    <property type="entry name" value="Ankyrin repeat"/>
    <property type="match status" value="2"/>
</dbReference>
<evidence type="ECO:0000256" key="6">
    <source>
        <dbReference type="ARBA" id="ARBA00023043"/>
    </source>
</evidence>
<dbReference type="SMART" id="SM00248">
    <property type="entry name" value="ANK"/>
    <property type="match status" value="20"/>
</dbReference>
<dbReference type="PROSITE" id="PS50297">
    <property type="entry name" value="ANK_REP_REGION"/>
    <property type="match status" value="18"/>
</dbReference>
<dbReference type="SUPFAM" id="SSF47986">
    <property type="entry name" value="DEATH domain"/>
    <property type="match status" value="1"/>
</dbReference>
<keyword evidence="7" id="KW-0472">Membrane</keyword>
<dbReference type="FunFam" id="1.25.40.20:FF:000003">
    <property type="entry name" value="Ankyrin, isoform B"/>
    <property type="match status" value="1"/>
</dbReference>
<evidence type="ECO:0000256" key="1">
    <source>
        <dbReference type="ARBA" id="ARBA00004245"/>
    </source>
</evidence>
<protein>
    <recommendedName>
        <fullName evidence="14">Ankyrin-3</fullName>
    </recommendedName>
</protein>
<dbReference type="GO" id="GO:0043266">
    <property type="term" value="P:regulation of potassium ion transport"/>
    <property type="evidence" value="ECO:0007669"/>
    <property type="project" value="UniProtKB-ARBA"/>
</dbReference>
<dbReference type="PROSITE" id="PS50017">
    <property type="entry name" value="DEATH_DOMAIN"/>
    <property type="match status" value="1"/>
</dbReference>
<dbReference type="Ensembl" id="ENSCCNT00000023727.1">
    <property type="protein sequence ID" value="ENSCCNP00000018241.1"/>
    <property type="gene ID" value="ENSCCNG00000016935.1"/>
</dbReference>
<evidence type="ECO:0000256" key="3">
    <source>
        <dbReference type="ARBA" id="ARBA00022490"/>
    </source>
</evidence>
<feature type="region of interest" description="Disordered" evidence="10">
    <location>
        <begin position="1576"/>
        <end position="1625"/>
    </location>
</feature>
<evidence type="ECO:0000256" key="4">
    <source>
        <dbReference type="ARBA" id="ARBA00022553"/>
    </source>
</evidence>
<feature type="repeat" description="ANK" evidence="9">
    <location>
        <begin position="155"/>
        <end position="187"/>
    </location>
</feature>
<feature type="repeat" description="ANK" evidence="9">
    <location>
        <begin position="518"/>
        <end position="550"/>
    </location>
</feature>
<dbReference type="Gene3D" id="1.25.40.20">
    <property type="entry name" value="Ankyrin repeat-containing domain"/>
    <property type="match status" value="3"/>
</dbReference>
<dbReference type="FunFam" id="2.60.40.2660:FF:000001">
    <property type="entry name" value="Ankyrin-3 isoform 2"/>
    <property type="match status" value="1"/>
</dbReference>
<evidence type="ECO:0000256" key="7">
    <source>
        <dbReference type="ARBA" id="ARBA00023136"/>
    </source>
</evidence>
<feature type="repeat" description="ANK" evidence="9">
    <location>
        <begin position="452"/>
        <end position="484"/>
    </location>
</feature>
<evidence type="ECO:0000256" key="5">
    <source>
        <dbReference type="ARBA" id="ARBA00022737"/>
    </source>
</evidence>
<keyword evidence="5" id="KW-0677">Repeat</keyword>
<dbReference type="Gene3D" id="2.60.220.30">
    <property type="match status" value="2"/>
</dbReference>
<dbReference type="InterPro" id="IPR000488">
    <property type="entry name" value="Death_dom"/>
</dbReference>
<dbReference type="GO" id="GO:0016020">
    <property type="term" value="C:membrane"/>
    <property type="evidence" value="ECO:0007669"/>
    <property type="project" value="UniProtKB-SubCell"/>
</dbReference>
<dbReference type="Pfam" id="PF00531">
    <property type="entry name" value="Death"/>
    <property type="match status" value="1"/>
</dbReference>
<dbReference type="GO" id="GO:0005856">
    <property type="term" value="C:cytoskeleton"/>
    <property type="evidence" value="ECO:0007669"/>
    <property type="project" value="UniProtKB-SubCell"/>
</dbReference>
<feature type="repeat" description="ANK" evidence="9">
    <location>
        <begin position="221"/>
        <end position="253"/>
    </location>
</feature>
<keyword evidence="6 9" id="KW-0040">ANK repeat</keyword>
<dbReference type="SMART" id="SM00005">
    <property type="entry name" value="DEATH"/>
    <property type="match status" value="1"/>
</dbReference>
<feature type="repeat" description="ANK" evidence="9">
    <location>
        <begin position="27"/>
        <end position="50"/>
    </location>
</feature>
<dbReference type="Gene3D" id="2.60.40.2660">
    <property type="match status" value="1"/>
</dbReference>